<feature type="signal peptide" evidence="5">
    <location>
        <begin position="1"/>
        <end position="22"/>
    </location>
</feature>
<evidence type="ECO:0000313" key="7">
    <source>
        <dbReference type="EMBL" id="QNN71641.1"/>
    </source>
</evidence>
<name>A0A7G9SUW6_9GAMM</name>
<proteinExistence type="inferred from homology"/>
<evidence type="ECO:0000256" key="1">
    <source>
        <dbReference type="ARBA" id="ARBA00007074"/>
    </source>
</evidence>
<keyword evidence="3" id="KW-0378">Hydrolase</keyword>
<evidence type="ECO:0000313" key="8">
    <source>
        <dbReference type="Proteomes" id="UP000515804"/>
    </source>
</evidence>
<dbReference type="InterPro" id="IPR038765">
    <property type="entry name" value="Papain-like_cys_pep_sf"/>
</dbReference>
<feature type="chain" id="PRO_5029015432" evidence="5">
    <location>
        <begin position="23"/>
        <end position="471"/>
    </location>
</feature>
<evidence type="ECO:0000259" key="6">
    <source>
        <dbReference type="PROSITE" id="PS51935"/>
    </source>
</evidence>
<dbReference type="Proteomes" id="UP000515804">
    <property type="component" value="Chromosome"/>
</dbReference>
<keyword evidence="8" id="KW-1185">Reference proteome</keyword>
<dbReference type="Gene3D" id="3.90.1720.10">
    <property type="entry name" value="endopeptidase domain like (from Nostoc punctiforme)"/>
    <property type="match status" value="1"/>
</dbReference>
<evidence type="ECO:0000256" key="2">
    <source>
        <dbReference type="ARBA" id="ARBA00022670"/>
    </source>
</evidence>
<dbReference type="InterPro" id="IPR027017">
    <property type="entry name" value="P60_peptidase_YkfC"/>
</dbReference>
<comment type="similarity">
    <text evidence="1">Belongs to the peptidase C40 family.</text>
</comment>
<evidence type="ECO:0000256" key="3">
    <source>
        <dbReference type="ARBA" id="ARBA00022801"/>
    </source>
</evidence>
<dbReference type="InterPro" id="IPR000064">
    <property type="entry name" value="NLP_P60_dom"/>
</dbReference>
<accession>A0A7G9SUW6</accession>
<dbReference type="EMBL" id="CP060719">
    <property type="protein sequence ID" value="QNN71641.1"/>
    <property type="molecule type" value="Genomic_DNA"/>
</dbReference>
<sequence>MPAPAWRALTLALALACTPAMALDRGIASTPLTVPLSGVIGMQDAYFAPEFWIARTQAPDQVLMTPAAIQARNVRLLQLDDSMHDLAALPVTLDRARVAGWIDGLASPPSKPLWDEAGKPVAKAILDAIVASRAMDTIPASQPTRFGIAVQRTALRAFPTDLRVFNRQGETDIDRFQESALFPGDPVAIVHASRDAKWLFVISARYAAWVAADAIAEGDRASALGYATRAPHRIVTGAKPRTVFTREEPRLSELQLDMGVRIPLASVPQDKPVNGQHPYASWILELPVRGADGRLGFAPALLQRNADTSADYLPLTRANLIRQSFKFLGERYGWGHSYNGRDCSGFVSEVYRSMGVELPRNTSDQSVSPAFDRIHFEADATRAARMAAVDALDVGDLIYIPGHVMMFAGRIDGMPWVIHDTNGGSFLGADGTLRAMQLNGVSLTPLVPLRFGKDHDYIDRITNIVRMTRDP</sequence>
<reference evidence="7 8" key="1">
    <citation type="submission" date="2020-08" db="EMBL/GenBank/DDBJ databases">
        <title>Genome sequence of Thermomonas carbonis KCTC 42013T.</title>
        <authorList>
            <person name="Hyun D.-W."/>
            <person name="Bae J.-W."/>
        </authorList>
    </citation>
    <scope>NUCLEOTIDE SEQUENCE [LARGE SCALE GENOMIC DNA]</scope>
    <source>
        <strain evidence="7 8">KCTC 42013</strain>
    </source>
</reference>
<dbReference type="KEGG" id="tcn:H9L16_10970"/>
<dbReference type="PROSITE" id="PS51935">
    <property type="entry name" value="NLPC_P60"/>
    <property type="match status" value="1"/>
</dbReference>
<dbReference type="Pfam" id="PF12913">
    <property type="entry name" value="SH3_6"/>
    <property type="match status" value="1"/>
</dbReference>
<keyword evidence="2" id="KW-0645">Protease</keyword>
<organism evidence="7 8">
    <name type="scientific">Thermomonas carbonis</name>
    <dbReference type="NCBI Taxonomy" id="1463158"/>
    <lineage>
        <taxon>Bacteria</taxon>
        <taxon>Pseudomonadati</taxon>
        <taxon>Pseudomonadota</taxon>
        <taxon>Gammaproteobacteria</taxon>
        <taxon>Lysobacterales</taxon>
        <taxon>Lysobacteraceae</taxon>
        <taxon>Thermomonas</taxon>
    </lineage>
</organism>
<dbReference type="AlphaFoldDB" id="A0A7G9SUW6"/>
<evidence type="ECO:0000256" key="5">
    <source>
        <dbReference type="SAM" id="SignalP"/>
    </source>
</evidence>
<protein>
    <submittedName>
        <fullName evidence="7">SH3 domain-containing protein</fullName>
    </submittedName>
</protein>
<dbReference type="Pfam" id="PF00877">
    <property type="entry name" value="NLPC_P60"/>
    <property type="match status" value="1"/>
</dbReference>
<dbReference type="GO" id="GO:0006508">
    <property type="term" value="P:proteolysis"/>
    <property type="evidence" value="ECO:0007669"/>
    <property type="project" value="UniProtKB-KW"/>
</dbReference>
<dbReference type="PIRSF" id="PIRSF019015">
    <property type="entry name" value="P60_peptidase_YkfC"/>
    <property type="match status" value="1"/>
</dbReference>
<keyword evidence="5" id="KW-0732">Signal</keyword>
<dbReference type="SUPFAM" id="SSF54001">
    <property type="entry name" value="Cysteine proteinases"/>
    <property type="match status" value="1"/>
</dbReference>
<feature type="domain" description="NlpC/P60" evidence="6">
    <location>
        <begin position="314"/>
        <end position="468"/>
    </location>
</feature>
<dbReference type="InterPro" id="IPR039439">
    <property type="entry name" value="SH3b1_dom"/>
</dbReference>
<evidence type="ECO:0000256" key="4">
    <source>
        <dbReference type="ARBA" id="ARBA00022807"/>
    </source>
</evidence>
<gene>
    <name evidence="7" type="ORF">H9L16_10970</name>
</gene>
<keyword evidence="4" id="KW-0788">Thiol protease</keyword>
<dbReference type="GO" id="GO:0008234">
    <property type="term" value="F:cysteine-type peptidase activity"/>
    <property type="evidence" value="ECO:0007669"/>
    <property type="project" value="UniProtKB-KW"/>
</dbReference>